<evidence type="ECO:0000313" key="3">
    <source>
        <dbReference type="Proteomes" id="UP000494125"/>
    </source>
</evidence>
<feature type="region of interest" description="Disordered" evidence="1">
    <location>
        <begin position="253"/>
        <end position="273"/>
    </location>
</feature>
<organism evidence="2 3">
    <name type="scientific">Burkholderia diffusa</name>
    <dbReference type="NCBI Taxonomy" id="488732"/>
    <lineage>
        <taxon>Bacteria</taxon>
        <taxon>Pseudomonadati</taxon>
        <taxon>Pseudomonadota</taxon>
        <taxon>Betaproteobacteria</taxon>
        <taxon>Burkholderiales</taxon>
        <taxon>Burkholderiaceae</taxon>
        <taxon>Burkholderia</taxon>
        <taxon>Burkholderia cepacia complex</taxon>
    </lineage>
</organism>
<dbReference type="Proteomes" id="UP000494125">
    <property type="component" value="Unassembled WGS sequence"/>
</dbReference>
<dbReference type="AlphaFoldDB" id="A0A6P2R0G5"/>
<dbReference type="GeneID" id="93031369"/>
<accession>A0A6P2R0G5</accession>
<name>A0A6P2R0G5_9BURK</name>
<sequence>MTSLIAWLAADMKKEGPQISGITMASDSRISFPDRPPEDDCTKLYASAHRPEILGYVGEVDLAQPVASSFITESLIPGSEFDPHARLVRLTTLLEARRAELNWTCLDTTLLYAARTGVGMKKSTFHLFSLSWTESDGKVQATYFPVEHTKPSMVVELSGTGRASVKYWQEKWSKATPDLHYTRHFFSAFCDSIWSGRDTFSGGVPQVAVVRRTKNGQPIGFVNETGTYLKGRLLAPPYPSDLEFVNENYQFVDSQGNPTGKRRFRPHEAPRRK</sequence>
<reference evidence="2 3" key="1">
    <citation type="submission" date="2019-09" db="EMBL/GenBank/DDBJ databases">
        <authorList>
            <person name="Depoorter E."/>
        </authorList>
    </citation>
    <scope>NUCLEOTIDE SEQUENCE [LARGE SCALE GENOMIC DNA]</scope>
    <source>
        <strain evidence="2">LMG 24065</strain>
    </source>
</reference>
<evidence type="ECO:0000313" key="2">
    <source>
        <dbReference type="EMBL" id="VWC28917.1"/>
    </source>
</evidence>
<dbReference type="EMBL" id="CABVPN010000053">
    <property type="protein sequence ID" value="VWC28917.1"/>
    <property type="molecule type" value="Genomic_DNA"/>
</dbReference>
<keyword evidence="3" id="KW-1185">Reference proteome</keyword>
<evidence type="ECO:0000256" key="1">
    <source>
        <dbReference type="SAM" id="MobiDB-lite"/>
    </source>
</evidence>
<protein>
    <submittedName>
        <fullName evidence="2">Uncharacterized protein</fullName>
    </submittedName>
</protein>
<proteinExistence type="predicted"/>
<gene>
    <name evidence="2" type="ORF">BDI24065_06271</name>
</gene>
<dbReference type="RefSeq" id="WP_151050865.1">
    <property type="nucleotide sequence ID" value="NZ_CABVPN010000053.1"/>
</dbReference>